<evidence type="ECO:0000256" key="1">
    <source>
        <dbReference type="ARBA" id="ARBA00022553"/>
    </source>
</evidence>
<comment type="caution">
    <text evidence="7">The sequence shown here is derived from an EMBL/GenBank/DDBJ whole genome shotgun (WGS) entry which is preliminary data.</text>
</comment>
<evidence type="ECO:0000259" key="6">
    <source>
        <dbReference type="PROSITE" id="PS50110"/>
    </source>
</evidence>
<dbReference type="PRINTS" id="PR00344">
    <property type="entry name" value="BCTRLSENSOR"/>
</dbReference>
<dbReference type="SMART" id="SM00387">
    <property type="entry name" value="HATPase_c"/>
    <property type="match status" value="1"/>
</dbReference>
<feature type="transmembrane region" description="Helical" evidence="4">
    <location>
        <begin position="29"/>
        <end position="48"/>
    </location>
</feature>
<dbReference type="SMART" id="SM00388">
    <property type="entry name" value="HisKA"/>
    <property type="match status" value="1"/>
</dbReference>
<dbReference type="SMART" id="SM00448">
    <property type="entry name" value="REC"/>
    <property type="match status" value="1"/>
</dbReference>
<dbReference type="SUPFAM" id="SSF55874">
    <property type="entry name" value="ATPase domain of HSP90 chaperone/DNA topoisomerase II/histidine kinase"/>
    <property type="match status" value="1"/>
</dbReference>
<dbReference type="InterPro" id="IPR050956">
    <property type="entry name" value="2C_system_His_kinase"/>
</dbReference>
<feature type="domain" description="Response regulatory" evidence="6">
    <location>
        <begin position="711"/>
        <end position="844"/>
    </location>
</feature>
<dbReference type="CDD" id="cd00082">
    <property type="entry name" value="HisKA"/>
    <property type="match status" value="1"/>
</dbReference>
<keyword evidence="4" id="KW-1133">Transmembrane helix</keyword>
<dbReference type="GO" id="GO:0000155">
    <property type="term" value="F:phosphorelay sensor kinase activity"/>
    <property type="evidence" value="ECO:0007669"/>
    <property type="project" value="InterPro"/>
</dbReference>
<dbReference type="OrthoDB" id="21225at2759"/>
<dbReference type="PANTHER" id="PTHR43719:SF28">
    <property type="entry name" value="PEROXIDE STRESS-ACTIVATED HISTIDINE KINASE MAK1-RELATED"/>
    <property type="match status" value="1"/>
</dbReference>
<dbReference type="Gene3D" id="3.40.50.2300">
    <property type="match status" value="1"/>
</dbReference>
<keyword evidence="8" id="KW-1185">Reference proteome</keyword>
<reference evidence="7" key="1">
    <citation type="submission" date="2019-06" db="EMBL/GenBank/DDBJ databases">
        <authorList>
            <person name="Zheng W."/>
        </authorList>
    </citation>
    <scope>NUCLEOTIDE SEQUENCE</scope>
    <source>
        <strain evidence="7">QDHG01</strain>
    </source>
</reference>
<evidence type="ECO:0000256" key="4">
    <source>
        <dbReference type="SAM" id="Phobius"/>
    </source>
</evidence>
<feature type="transmembrane region" description="Helical" evidence="4">
    <location>
        <begin position="94"/>
        <end position="121"/>
    </location>
</feature>
<evidence type="ECO:0000313" key="7">
    <source>
        <dbReference type="EMBL" id="TNV83679.1"/>
    </source>
</evidence>
<dbReference type="InterPro" id="IPR036097">
    <property type="entry name" value="HisK_dim/P_sf"/>
</dbReference>
<accession>A0A8J8P0Q6</accession>
<feature type="compositionally biased region" description="Polar residues" evidence="3">
    <location>
        <begin position="277"/>
        <end position="298"/>
    </location>
</feature>
<evidence type="ECO:0000256" key="3">
    <source>
        <dbReference type="SAM" id="MobiDB-lite"/>
    </source>
</evidence>
<dbReference type="InterPro" id="IPR036890">
    <property type="entry name" value="HATPase_C_sf"/>
</dbReference>
<evidence type="ECO:0000313" key="8">
    <source>
        <dbReference type="Proteomes" id="UP000785679"/>
    </source>
</evidence>
<feature type="region of interest" description="Disordered" evidence="3">
    <location>
        <begin position="275"/>
        <end position="298"/>
    </location>
</feature>
<dbReference type="InterPro" id="IPR004358">
    <property type="entry name" value="Sig_transdc_His_kin-like_C"/>
</dbReference>
<dbReference type="CDD" id="cd17546">
    <property type="entry name" value="REC_hyHK_CKI1_RcsC-like"/>
    <property type="match status" value="1"/>
</dbReference>
<dbReference type="PROSITE" id="PS50110">
    <property type="entry name" value="RESPONSE_REGULATORY"/>
    <property type="match status" value="1"/>
</dbReference>
<feature type="transmembrane region" description="Helical" evidence="4">
    <location>
        <begin position="55"/>
        <end position="74"/>
    </location>
</feature>
<feature type="modified residue" description="4-aspartylphosphate" evidence="2">
    <location>
        <position position="777"/>
    </location>
</feature>
<dbReference type="Pfam" id="PF00512">
    <property type="entry name" value="HisKA"/>
    <property type="match status" value="1"/>
</dbReference>
<dbReference type="InterPro" id="IPR011006">
    <property type="entry name" value="CheY-like_superfamily"/>
</dbReference>
<dbReference type="InterPro" id="IPR003661">
    <property type="entry name" value="HisK_dim/P_dom"/>
</dbReference>
<feature type="domain" description="Histidine kinase" evidence="5">
    <location>
        <begin position="356"/>
        <end position="594"/>
    </location>
</feature>
<protein>
    <recommendedName>
        <fullName evidence="9">Histidine kinase</fullName>
    </recommendedName>
</protein>
<dbReference type="AlphaFoldDB" id="A0A8J8P0Q6"/>
<organism evidence="7 8">
    <name type="scientific">Halteria grandinella</name>
    <dbReference type="NCBI Taxonomy" id="5974"/>
    <lineage>
        <taxon>Eukaryota</taxon>
        <taxon>Sar</taxon>
        <taxon>Alveolata</taxon>
        <taxon>Ciliophora</taxon>
        <taxon>Intramacronucleata</taxon>
        <taxon>Spirotrichea</taxon>
        <taxon>Stichotrichia</taxon>
        <taxon>Sporadotrichida</taxon>
        <taxon>Halteriidae</taxon>
        <taxon>Halteria</taxon>
    </lineage>
</organism>
<feature type="transmembrane region" description="Helical" evidence="4">
    <location>
        <begin position="133"/>
        <end position="150"/>
    </location>
</feature>
<dbReference type="Pfam" id="PF02518">
    <property type="entry name" value="HATPase_c"/>
    <property type="match status" value="1"/>
</dbReference>
<dbReference type="Proteomes" id="UP000785679">
    <property type="component" value="Unassembled WGS sequence"/>
</dbReference>
<evidence type="ECO:0000259" key="5">
    <source>
        <dbReference type="PROSITE" id="PS50109"/>
    </source>
</evidence>
<keyword evidence="4" id="KW-0472">Membrane</keyword>
<proteinExistence type="predicted"/>
<sequence length="845" mass="96863">MLMMMNCVVIYELIQRAEASDHIELWMYWGKLVPIVIHLFLIVASFKLPKSIFNFYGPILVVSHLGSFCSPYQLSREDMAPQYFEWQIQGMLSVLISVYLLSTHWILTSMGMLFTAGFVTWWNIFNTSNLNHFRNAMVIAFLALIIYATYTTEYNYKQNIIQVQRIKKMSDDMKGLVMLLPEGIVLMESASQKVAVANIEFQRIMGLEEGCQAEAIDEVMDCQMLLQYDGSSQNKEEGEKKLISIKNVIQEEEKQPYIIVHKTPECSFDSRIDESYDQSIPSSRDQSQLYHPSPRKNNVLDSQVQQPLQEIVAFEHQSLLFQGVEHKLIIAKSITHFMAYEQLKMQNHFLEMLTATVSHDMRTPLNAILGLGEQLKNFITSEAGLELHEIMMHSSQLLSSLVNDLLDLFRLKNGQFNANTKRHNFRDGMNEILSMFRIQTAQKDLKLIFDCHQNIPDELNFDFQRVKQVLINLVSNSLKFTFKGSIVVSAKIIQMDQTQRFLKLTVCDTGIGIREKDKAKIFKMFGKLESTEKVNTSGIGLGVSICKQIIEGLGGQLTLVEGCDSLHCLQNLVFSDPNCVCCGTTFSFSVKLQDYDINLEEQRILEFLNKRLILRASQKRDRGISLISNKSQYELDLDCLSSTMPLSAKLQKIDWRLINNNLKVIEEKHQNLEQNNLLYQIIKECEGGIDLKFDTSQCNETQLCPCQERNSILVVDDNVFNIMTVKCLLMDCSKLDADQALNGLQAVEMVQARAKERVREPCLCGKESPNYRLIFMDCNMPIMDGLQATREIRKLVSQKYTTIIALTAYSTDGFERKCLLAGMDEFQTKPISRDKLKDIVERFMP</sequence>
<dbReference type="InterPro" id="IPR005467">
    <property type="entry name" value="His_kinase_dom"/>
</dbReference>
<dbReference type="PROSITE" id="PS50109">
    <property type="entry name" value="HIS_KIN"/>
    <property type="match status" value="1"/>
</dbReference>
<dbReference type="SUPFAM" id="SSF47384">
    <property type="entry name" value="Homodimeric domain of signal transducing histidine kinase"/>
    <property type="match status" value="1"/>
</dbReference>
<dbReference type="EMBL" id="RRYP01003571">
    <property type="protein sequence ID" value="TNV83679.1"/>
    <property type="molecule type" value="Genomic_DNA"/>
</dbReference>
<dbReference type="InterPro" id="IPR001789">
    <property type="entry name" value="Sig_transdc_resp-reg_receiver"/>
</dbReference>
<evidence type="ECO:0000256" key="2">
    <source>
        <dbReference type="PROSITE-ProRule" id="PRU00169"/>
    </source>
</evidence>
<keyword evidence="1 2" id="KW-0597">Phosphoprotein</keyword>
<gene>
    <name evidence="7" type="ORF">FGO68_gene11243</name>
</gene>
<dbReference type="Gene3D" id="1.10.287.130">
    <property type="match status" value="1"/>
</dbReference>
<name>A0A8J8P0Q6_HALGN</name>
<dbReference type="Gene3D" id="3.30.565.10">
    <property type="entry name" value="Histidine kinase-like ATPase, C-terminal domain"/>
    <property type="match status" value="1"/>
</dbReference>
<dbReference type="InterPro" id="IPR003594">
    <property type="entry name" value="HATPase_dom"/>
</dbReference>
<dbReference type="Pfam" id="PF00072">
    <property type="entry name" value="Response_reg"/>
    <property type="match status" value="1"/>
</dbReference>
<evidence type="ECO:0008006" key="9">
    <source>
        <dbReference type="Google" id="ProtNLM"/>
    </source>
</evidence>
<dbReference type="SUPFAM" id="SSF52172">
    <property type="entry name" value="CheY-like"/>
    <property type="match status" value="1"/>
</dbReference>
<dbReference type="PANTHER" id="PTHR43719">
    <property type="entry name" value="TWO-COMPONENT HISTIDINE KINASE"/>
    <property type="match status" value="1"/>
</dbReference>
<keyword evidence="4" id="KW-0812">Transmembrane</keyword>